<dbReference type="SMART" id="SM00912">
    <property type="entry name" value="Haemagg_act"/>
    <property type="match status" value="1"/>
</dbReference>
<keyword evidence="3" id="KW-1185">Reference proteome</keyword>
<organism evidence="2 3">
    <name type="scientific">Anabaena cylindrica (strain ATCC 27899 / PCC 7122)</name>
    <dbReference type="NCBI Taxonomy" id="272123"/>
    <lineage>
        <taxon>Bacteria</taxon>
        <taxon>Bacillati</taxon>
        <taxon>Cyanobacteriota</taxon>
        <taxon>Cyanophyceae</taxon>
        <taxon>Nostocales</taxon>
        <taxon>Nostocaceae</taxon>
        <taxon>Anabaena</taxon>
    </lineage>
</organism>
<dbReference type="Gene3D" id="2.160.20.10">
    <property type="entry name" value="Single-stranded right-handed beta-helix, Pectin lyase-like"/>
    <property type="match status" value="2"/>
</dbReference>
<dbReference type="InterPro" id="IPR012334">
    <property type="entry name" value="Pectin_lyas_fold"/>
</dbReference>
<evidence type="ECO:0000259" key="1">
    <source>
        <dbReference type="SMART" id="SM00912"/>
    </source>
</evidence>
<reference evidence="3" key="1">
    <citation type="journal article" date="2013" name="Proc. Natl. Acad. Sci. U.S.A.">
        <title>Improving the coverage of the cyanobacterial phylum using diversity-driven genome sequencing.</title>
        <authorList>
            <person name="Shih P.M."/>
            <person name="Wu D."/>
            <person name="Latifi A."/>
            <person name="Axen S.D."/>
            <person name="Fewer D.P."/>
            <person name="Talla E."/>
            <person name="Calteau A."/>
            <person name="Cai F."/>
            <person name="Tandeau de Marsac N."/>
            <person name="Rippka R."/>
            <person name="Herdman M."/>
            <person name="Sivonen K."/>
            <person name="Coursin T."/>
            <person name="Laurent T."/>
            <person name="Goodwin L."/>
            <person name="Nolan M."/>
            <person name="Davenport K.W."/>
            <person name="Han C.S."/>
            <person name="Rubin E.M."/>
            <person name="Eisen J.A."/>
            <person name="Woyke T."/>
            <person name="Gugger M."/>
            <person name="Kerfeld C.A."/>
        </authorList>
    </citation>
    <scope>NUCLEOTIDE SEQUENCE [LARGE SCALE GENOMIC DNA]</scope>
    <source>
        <strain evidence="3">ATCC 27899 / PCC 7122</strain>
    </source>
</reference>
<dbReference type="Pfam" id="PF05860">
    <property type="entry name" value="TPS"/>
    <property type="match status" value="1"/>
</dbReference>
<dbReference type="InterPro" id="IPR008638">
    <property type="entry name" value="FhaB/CdiA-like_TPS"/>
</dbReference>
<protein>
    <submittedName>
        <fullName evidence="2">Filamentous hemagglutinin family outer membrane protein</fullName>
    </submittedName>
</protein>
<name>K9ZC63_ANACC</name>
<proteinExistence type="predicted"/>
<dbReference type="Proteomes" id="UP000010474">
    <property type="component" value="Chromosome"/>
</dbReference>
<dbReference type="STRING" id="272123.Anacy_0728"/>
<dbReference type="InterPro" id="IPR011050">
    <property type="entry name" value="Pectin_lyase_fold/virulence"/>
</dbReference>
<evidence type="ECO:0000313" key="2">
    <source>
        <dbReference type="EMBL" id="AFZ56314.1"/>
    </source>
</evidence>
<dbReference type="OrthoDB" id="524079at2"/>
<gene>
    <name evidence="2" type="ordered locus">Anacy_0728</name>
</gene>
<accession>K9ZC63</accession>
<sequence>MRVRPFLLMVTTGLLTPEILLTAIFLWSCGALAKPTVGITQVTSDGTTNTIVNASGNNSNILNGIEKGNNLFHSFSNFSVPTGGSATFDLTNTPNITTIFSRVTGGNVSNIDGLIRTLNSSNPVSLFLMNPAGIMFGQNASLNIGGSFVGTTANSIKFADGTEFSAVNPTQPPLLTMSVPVGLQMGSNAGGIQVQGTPANNFLRTPTLSIAPNQTLALIGGQVDINSANISAPDSRVELWAMQNGTVNISTSGNWQLASLSSSPTWGNITLQQSSYINTSGAIGGAINIRGRGLTLQDGSNIESSTGENGQGQGINVQATEFVDLLGISHPNNVTFPGLSTSVKGSEATAGNTTIDTQRLRLANGGAINSFNLGIDFSTFTPINNAKTGDIKVHATDVEIIGYGPFRSPSTGNSFPGSVIGTLILGGQQNESGSITVEAERVRLLDGGGISTDLFGAFSPVTGKAGDISVTATQSLDIRGTNPDNGTSAIISSILTGAVGQGGNVIINTGQLALTNGGTISSQITGSPNAAIAGRGTAGNITIQATDVQVSDPVVDLLGNAPSGITVAIGQNSTGKGGNISLTADNLRVFNGGQITSSTDGNGAAGNVNLQVNNITVEGNSQPLTDDRILPSTITAASTTTSDAGSVNLVVDKLNVLDHGQISVSNIGGGNSGNLLINANRIKLEQGGSLLSEVSAGDRGNLTLNTDVLLMRYGGEISTNATGTATGGNISINAPIIIGLENSDITANAIEGAGGNIDIQTQGLFGLEFRDQLTPDSDITASSQFGISGTVQINNFGVDPSSGLVELPENVTDPSQQIATGCSDNSGSSFVATGRGGLPQNPNQQTRRDVYDRLHLSTWSDIRDISAYRGNSASAQIPQSAKSLISATSWHRNTQGKIELIADQSPIQVQQPLTCAAVLKP</sequence>
<feature type="domain" description="Filamentous haemagglutinin FhaB/tRNA nuclease CdiA-like TPS" evidence="1">
    <location>
        <begin position="43"/>
        <end position="159"/>
    </location>
</feature>
<dbReference type="SUPFAM" id="SSF51126">
    <property type="entry name" value="Pectin lyase-like"/>
    <property type="match status" value="3"/>
</dbReference>
<dbReference type="RefSeq" id="WP_015212967.1">
    <property type="nucleotide sequence ID" value="NC_019771.1"/>
</dbReference>
<dbReference type="AlphaFoldDB" id="K9ZC63"/>
<dbReference type="KEGG" id="acy:Anacy_0728"/>
<dbReference type="HOGENOM" id="CLU_001325_0_0_3"/>
<evidence type="ECO:0000313" key="3">
    <source>
        <dbReference type="Proteomes" id="UP000010474"/>
    </source>
</evidence>
<dbReference type="NCBIfam" id="TIGR01901">
    <property type="entry name" value="adhes_NPXG"/>
    <property type="match status" value="1"/>
</dbReference>
<dbReference type="eggNOG" id="COG3210">
    <property type="taxonomic scope" value="Bacteria"/>
</dbReference>
<dbReference type="EMBL" id="CP003659">
    <property type="protein sequence ID" value="AFZ56314.1"/>
    <property type="molecule type" value="Genomic_DNA"/>
</dbReference>
<dbReference type="PATRIC" id="fig|272123.3.peg.795"/>